<evidence type="ECO:0000256" key="3">
    <source>
        <dbReference type="ARBA" id="ARBA00023163"/>
    </source>
</evidence>
<proteinExistence type="inferred from homology"/>
<dbReference type="InterPro" id="IPR039913">
    <property type="entry name" value="RPAP1/Rba50"/>
</dbReference>
<keyword evidence="3" id="KW-0804">Transcription</keyword>
<sequence>MLKDIVERPTKAPDAPSAPSLSTTGFPVAVHRSQRPSAFARARQQQSNRQNGAIGQHEKVVGEGKAVDIVPTLGTSLPKSARDVEEAKRLSEMEEVRKSVESENIRRVEEMSNLERREEIEELKERFGSGIMDLMRKRKEAREGIQPIVIEQSEAGSDNIHILENNDSGPSSKPLNMSAAHTILDQVSEENKQRVESMGNLEREQEVEDLQERFGGKLMEALKRRAEARAKEVKGKGKGKEQEEVVEKVTLIPKSSAPTTKSLKPIPRPQDDDPSLSELKEFFPSVPTESTKLEWLKPVSTVNNETSSSSLPRFDLSGNLLSLNEQNNLPVHLGLHHHGDSPSLAGYTLEEILYLSRSTLPSQKITMMSLLTKIISKFRNNQYPADKAKQVEDDLVKNKTLKQSIDLGIDILAGLSRGIGVIESGIELLFESLNGPSWLSWINQDDSEIQPIRFTLDENEDISVASIPFEDVLPRLKELLSIEDGLSFQTIQQIILILRRATLISRELCETICPIIPSVIKAHVISRTWPPSSSKSPSQYPSLEALKLLRDITTSSRECAEDLLGQGIYETTLRFIVTTTWENGIDANSEITYHGQSLALEVLKMYTVLGRYGLSSNIVTSSPDIWRVLGKWVKQTSQEGAISVVEKKLIEGYFKLLEIWITCAIDPHKTTPEHDITWAQITAMKWDDEAMLAVKQSKGNKDGLAAALEMLCAWMKGIKVNGVRGGEEERTNLISALKDSKLDEHVSELVYRGTRVDGQERLLAAAVQLHRLLSPSGDLLQAEIVRQLKDGYLIESRPATRPETYLRYELLSASITTPLTSEWIHQAFELFQSFHIGDEPIALELLDLILKSDSSSILPEIKQLKFSDGLQILRPLLQYTILPEVEQIVGPIQSNQLYLKSTFTLRPPVSATSKDKAESKPVSAGLLPLQEDWIFSPLNELLRSGTSIAFQQLPNDWQFSEVEIIQSNLLLSKLKYQNKNKKLDKFEKSRTHFNLMKIHMLEHNQNLSQSSLNPNEVEVFRDSMIARLMRDLMDLLVSNSHNHNDDMSKDIEITPLHNQQQGLLETISIPFLGSGVPFYQFYQDFLDLYESISFSDKLFTQLLLPVLSMNYSKDYRKLFWIDHNSILKNIRITLKQVPCLTGQNGLKEYFKPYENDSEILTHYLKSLFMQVITRERNEFLWLVAVNHLSGLFWAPISSTIMPDEKQDTPNLTSDSGPTGLKEKSSTEKTRIELLIILLSRGSHELVKSILEFNLDNPTNGPDIPISVEQREERRQIVGRLTGEKGMKRIEEL</sequence>
<name>A0AAX4JZS6_9TREE</name>
<evidence type="ECO:0000256" key="5">
    <source>
        <dbReference type="SAM" id="MobiDB-lite"/>
    </source>
</evidence>
<dbReference type="InterPro" id="IPR013930">
    <property type="entry name" value="RPAP1_N"/>
</dbReference>
<reference evidence="9 10" key="1">
    <citation type="submission" date="2024-01" db="EMBL/GenBank/DDBJ databases">
        <title>Comparative genomics of Cryptococcus and Kwoniella reveals pathogenesis evolution and contrasting modes of karyotype evolution via chromosome fusion or intercentromeric recombination.</title>
        <authorList>
            <person name="Coelho M.A."/>
            <person name="David-Palma M."/>
            <person name="Shea T."/>
            <person name="Bowers K."/>
            <person name="McGinley-Smith S."/>
            <person name="Mohammad A.W."/>
            <person name="Gnirke A."/>
            <person name="Yurkov A.M."/>
            <person name="Nowrousian M."/>
            <person name="Sun S."/>
            <person name="Cuomo C.A."/>
            <person name="Heitman J."/>
        </authorList>
    </citation>
    <scope>NUCLEOTIDE SEQUENCE [LARGE SCALE GENOMIC DNA]</scope>
    <source>
        <strain evidence="9 10">CBS 6074</strain>
    </source>
</reference>
<organism evidence="9 10">
    <name type="scientific">Kwoniella dendrophila CBS 6074</name>
    <dbReference type="NCBI Taxonomy" id="1295534"/>
    <lineage>
        <taxon>Eukaryota</taxon>
        <taxon>Fungi</taxon>
        <taxon>Dikarya</taxon>
        <taxon>Basidiomycota</taxon>
        <taxon>Agaricomycotina</taxon>
        <taxon>Tremellomycetes</taxon>
        <taxon>Tremellales</taxon>
        <taxon>Cryptococcaceae</taxon>
        <taxon>Kwoniella</taxon>
    </lineage>
</organism>
<keyword evidence="10" id="KW-1185">Reference proteome</keyword>
<dbReference type="RefSeq" id="XP_066077749.1">
    <property type="nucleotide sequence ID" value="XM_066221652.1"/>
</dbReference>
<evidence type="ECO:0000259" key="6">
    <source>
        <dbReference type="Pfam" id="PF08620"/>
    </source>
</evidence>
<protein>
    <recommendedName>
        <fullName evidence="11">Cytoplasmic protein</fullName>
    </recommendedName>
</protein>
<dbReference type="Proteomes" id="UP001355207">
    <property type="component" value="Chromosome 8"/>
</dbReference>
<evidence type="ECO:0000256" key="4">
    <source>
        <dbReference type="ARBA" id="ARBA00023242"/>
    </source>
</evidence>
<dbReference type="Pfam" id="PF25766">
    <property type="entry name" value="TPR_RPAP1"/>
    <property type="match status" value="1"/>
</dbReference>
<evidence type="ECO:0000313" key="10">
    <source>
        <dbReference type="Proteomes" id="UP001355207"/>
    </source>
</evidence>
<accession>A0AAX4JZS6</accession>
<gene>
    <name evidence="9" type="ORF">L201_005925</name>
</gene>
<evidence type="ECO:0000256" key="1">
    <source>
        <dbReference type="ARBA" id="ARBA00004123"/>
    </source>
</evidence>
<evidence type="ECO:0000313" key="9">
    <source>
        <dbReference type="EMBL" id="WWC90986.1"/>
    </source>
</evidence>
<dbReference type="GeneID" id="91096595"/>
<feature type="domain" description="RPAP1 C-terminal" evidence="6">
    <location>
        <begin position="313"/>
        <end position="378"/>
    </location>
</feature>
<evidence type="ECO:0008006" key="11">
    <source>
        <dbReference type="Google" id="ProtNLM"/>
    </source>
</evidence>
<feature type="domain" description="RPAP1/MINIYO-like TPR repeats" evidence="8">
    <location>
        <begin position="1078"/>
        <end position="1189"/>
    </location>
</feature>
<comment type="subcellular location">
    <subcellularLocation>
        <location evidence="1">Nucleus</location>
    </subcellularLocation>
</comment>
<dbReference type="PANTHER" id="PTHR21483">
    <property type="entry name" value="RNA POLYMERASE II-ASSOCIATED PROTEIN 1"/>
    <property type="match status" value="1"/>
</dbReference>
<feature type="domain" description="RPAP1 N-terminal" evidence="7">
    <location>
        <begin position="186"/>
        <end position="229"/>
    </location>
</feature>
<dbReference type="EMBL" id="CP144105">
    <property type="protein sequence ID" value="WWC90986.1"/>
    <property type="molecule type" value="Genomic_DNA"/>
</dbReference>
<evidence type="ECO:0000256" key="2">
    <source>
        <dbReference type="ARBA" id="ARBA00009953"/>
    </source>
</evidence>
<evidence type="ECO:0000259" key="7">
    <source>
        <dbReference type="Pfam" id="PF08621"/>
    </source>
</evidence>
<comment type="similarity">
    <text evidence="2">Belongs to the RPAP1 family.</text>
</comment>
<dbReference type="InterPro" id="IPR057989">
    <property type="entry name" value="TPR_RPAP1/MINIYO-like"/>
</dbReference>
<keyword evidence="4" id="KW-0539">Nucleus</keyword>
<dbReference type="Pfam" id="PF08620">
    <property type="entry name" value="RPAP1_C"/>
    <property type="match status" value="1"/>
</dbReference>
<feature type="compositionally biased region" description="Basic and acidic residues" evidence="5">
    <location>
        <begin position="1"/>
        <end position="11"/>
    </location>
</feature>
<dbReference type="Pfam" id="PF08621">
    <property type="entry name" value="RPAP1_N"/>
    <property type="match status" value="1"/>
</dbReference>
<feature type="compositionally biased region" description="Low complexity" evidence="5">
    <location>
        <begin position="35"/>
        <end position="50"/>
    </location>
</feature>
<feature type="region of interest" description="Disordered" evidence="5">
    <location>
        <begin position="1203"/>
        <end position="1225"/>
    </location>
</feature>
<evidence type="ECO:0000259" key="8">
    <source>
        <dbReference type="Pfam" id="PF25766"/>
    </source>
</evidence>
<dbReference type="GO" id="GO:0006366">
    <property type="term" value="P:transcription by RNA polymerase II"/>
    <property type="evidence" value="ECO:0007669"/>
    <property type="project" value="InterPro"/>
</dbReference>
<dbReference type="PANTHER" id="PTHR21483:SF18">
    <property type="entry name" value="RNA POLYMERASE II-ASSOCIATED PROTEIN 1"/>
    <property type="match status" value="1"/>
</dbReference>
<feature type="region of interest" description="Disordered" evidence="5">
    <location>
        <begin position="1"/>
        <end position="60"/>
    </location>
</feature>
<dbReference type="InterPro" id="IPR013929">
    <property type="entry name" value="RPAP1_C"/>
</dbReference>